<feature type="non-terminal residue" evidence="1">
    <location>
        <position position="1"/>
    </location>
</feature>
<sequence length="168" mass="18498">MVNDSDRLSEGHVLYCHFITRIILFNKGLYYSVRDRFASWDTSEACCTTPSSQRIALYPHLLFDHVVLQAELSITECSEMGAHSRCCDTIQDSSCPDPSHESIIGKHVLDPYHRAIARLLRPRVVCFAIRTTMYELVSSALRCESAMSVAAEGGRAVRSGGSGARGGG</sequence>
<name>A0A8S4QV22_9NEOP</name>
<dbReference type="AlphaFoldDB" id="A0A8S4QV22"/>
<dbReference type="EMBL" id="CAKXAJ010017898">
    <property type="protein sequence ID" value="CAH2217255.1"/>
    <property type="molecule type" value="Genomic_DNA"/>
</dbReference>
<keyword evidence="2" id="KW-1185">Reference proteome</keyword>
<comment type="caution">
    <text evidence="1">The sequence shown here is derived from an EMBL/GenBank/DDBJ whole genome shotgun (WGS) entry which is preliminary data.</text>
</comment>
<protein>
    <submittedName>
        <fullName evidence="1">Jg25772 protein</fullName>
    </submittedName>
</protein>
<gene>
    <name evidence="1" type="primary">jg25772</name>
    <name evidence="1" type="ORF">PAEG_LOCUS5171</name>
</gene>
<accession>A0A8S4QV22</accession>
<proteinExistence type="predicted"/>
<evidence type="ECO:0000313" key="1">
    <source>
        <dbReference type="EMBL" id="CAH2217255.1"/>
    </source>
</evidence>
<organism evidence="1 2">
    <name type="scientific">Pararge aegeria aegeria</name>
    <dbReference type="NCBI Taxonomy" id="348720"/>
    <lineage>
        <taxon>Eukaryota</taxon>
        <taxon>Metazoa</taxon>
        <taxon>Ecdysozoa</taxon>
        <taxon>Arthropoda</taxon>
        <taxon>Hexapoda</taxon>
        <taxon>Insecta</taxon>
        <taxon>Pterygota</taxon>
        <taxon>Neoptera</taxon>
        <taxon>Endopterygota</taxon>
        <taxon>Lepidoptera</taxon>
        <taxon>Glossata</taxon>
        <taxon>Ditrysia</taxon>
        <taxon>Papilionoidea</taxon>
        <taxon>Nymphalidae</taxon>
        <taxon>Satyrinae</taxon>
        <taxon>Satyrini</taxon>
        <taxon>Parargina</taxon>
        <taxon>Pararge</taxon>
    </lineage>
</organism>
<reference evidence="1" key="1">
    <citation type="submission" date="2022-03" db="EMBL/GenBank/DDBJ databases">
        <authorList>
            <person name="Lindestad O."/>
        </authorList>
    </citation>
    <scope>NUCLEOTIDE SEQUENCE</scope>
</reference>
<evidence type="ECO:0000313" key="2">
    <source>
        <dbReference type="Proteomes" id="UP000838756"/>
    </source>
</evidence>
<dbReference type="Proteomes" id="UP000838756">
    <property type="component" value="Unassembled WGS sequence"/>
</dbReference>